<dbReference type="Gene3D" id="3.40.50.300">
    <property type="entry name" value="P-loop containing nucleotide triphosphate hydrolases"/>
    <property type="match status" value="1"/>
</dbReference>
<dbReference type="InterPro" id="IPR004843">
    <property type="entry name" value="Calcineurin-like_PHP"/>
</dbReference>
<dbReference type="SUPFAM" id="SSF52540">
    <property type="entry name" value="P-loop containing nucleoside triphosphate hydrolases"/>
    <property type="match status" value="1"/>
</dbReference>
<keyword evidence="4" id="KW-1185">Reference proteome</keyword>
<evidence type="ECO:0000313" key="3">
    <source>
        <dbReference type="EMBL" id="GLQ93429.1"/>
    </source>
</evidence>
<dbReference type="RefSeq" id="WP_284321141.1">
    <property type="nucleotide sequence ID" value="NZ_BSOB01000018.1"/>
</dbReference>
<evidence type="ECO:0000259" key="2">
    <source>
        <dbReference type="Pfam" id="PF24406"/>
    </source>
</evidence>
<gene>
    <name evidence="3" type="ORF">GCM10007901_23800</name>
</gene>
<evidence type="ECO:0008006" key="5">
    <source>
        <dbReference type="Google" id="ProtNLM"/>
    </source>
</evidence>
<feature type="domain" description="STAND NTPase 4 small alpha/beta" evidence="2">
    <location>
        <begin position="640"/>
        <end position="693"/>
    </location>
</feature>
<dbReference type="Pfam" id="PF00149">
    <property type="entry name" value="Metallophos"/>
    <property type="match status" value="1"/>
</dbReference>
<dbReference type="InterPro" id="IPR057123">
    <property type="entry name" value="STAND_NTPase4_dom"/>
</dbReference>
<accession>A0ABQ5XQD8</accession>
<dbReference type="SUPFAM" id="SSF56300">
    <property type="entry name" value="Metallo-dependent phosphatases"/>
    <property type="match status" value="1"/>
</dbReference>
<reference evidence="4" key="1">
    <citation type="journal article" date="2019" name="Int. J. Syst. Evol. Microbiol.">
        <title>The Global Catalogue of Microorganisms (GCM) 10K type strain sequencing project: providing services to taxonomists for standard genome sequencing and annotation.</title>
        <authorList>
            <consortium name="The Broad Institute Genomics Platform"/>
            <consortium name="The Broad Institute Genome Sequencing Center for Infectious Disease"/>
            <person name="Wu L."/>
            <person name="Ma J."/>
        </authorList>
    </citation>
    <scope>NUCLEOTIDE SEQUENCE [LARGE SCALE GENOMIC DNA]</scope>
    <source>
        <strain evidence="4">NBRC 111980</strain>
    </source>
</reference>
<protein>
    <recommendedName>
        <fullName evidence="5">Calcineurin-like phosphoesterase domain-containing protein</fullName>
    </recommendedName>
</protein>
<comment type="caution">
    <text evidence="3">The sequence shown here is derived from an EMBL/GenBank/DDBJ whole genome shotgun (WGS) entry which is preliminary data.</text>
</comment>
<dbReference type="Proteomes" id="UP001156670">
    <property type="component" value="Unassembled WGS sequence"/>
</dbReference>
<sequence length="1029" mass="115194">MATLIIFLSDIHIKLPSDPILAHHKEIVDASFSDYSDGITDCHLAITGDIAQSGKKEEYELAKAFIGNISDHVFNRIGKRPGIALCPGNHDCNFSDDQDVRNLIIEKMDYRAEVKQGLSDALAEPLKAYFEFAADVASPIHGPGRWTTDYRFSGDVRINYTSLNVALTSGLPERQGKLLFSLAADAGSNATESGISIYLLHQPLNWLVADCARDVGDLISTRADIALFGHEHRERGFVVAGLYDESKVINFNADVLQDRKGKLPSGFRTVLIQRGGKIKSSRYVWQSSSYLRDEAKSDDSWRDCLNQESRRSVLSFKKDFVAWIDDIGATYAHRRKERLTLSDIFVWPNLRIKTWDKSAQSLLIDAEELSASKCFDVVAPYGVVTVTGDEQHGKTTLAKRWLAKLKSIGFFPLYVDCSDIKSIKGPYIDQKVKELVKGQYACASSDAFDQLDPKQRVVIIDDFDDLTFNSEGKAEILKILKEHFGTVILLVSDTPGVELWLDNILSEVKFSKQSSFQLLPMNFQSRMQLIEKWLHIGNEYSLEREDIESTATRLGRLVSDALGRNLVPSVPLFVLIILQRAESESELETVIKNGSHGFLYEALITRAIGEKVPSFTVDTAQTYLTNYAETIYSAGVDGLSLHDAEAFHRAHCDFYEIAYSFERTKVELCNAGIWREKTGVIVFAYPYLYFYFVARFLANSADQPKRMEVVESLISTIHTETSANILLFLAHLGRDAEVLNRLLQHAGTVMSDAPSFDAYEAVSVFQEYQEGKVRAIYYEASREDALKIAHDTDCESDPVNIVSTGAISTVRDVQEYATEINRSFRTLQVLGQILRNHAGSIEKGKKREIALACTNLGLRTLGSMLTVFKDAAPEIIQLRVESIISTERDKLLWRQKVDEQLKAMSGDLSDLITNVAVGTFVRIAGAIGAEALAPTLQHILYEGNDPTKKIVGLSVKLEHFAAFPRKEVMEFVPKKPTVKDVLAVALVRGFVLRRFYMFPDAAELKREVCTALNIARLPFQVKSLESNKQ</sequence>
<evidence type="ECO:0000313" key="4">
    <source>
        <dbReference type="Proteomes" id="UP001156670"/>
    </source>
</evidence>
<proteinExistence type="predicted"/>
<feature type="domain" description="Calcineurin-like phosphoesterase" evidence="1">
    <location>
        <begin position="5"/>
        <end position="233"/>
    </location>
</feature>
<dbReference type="EMBL" id="BSOB01000018">
    <property type="protein sequence ID" value="GLQ93429.1"/>
    <property type="molecule type" value="Genomic_DNA"/>
</dbReference>
<dbReference type="Gene3D" id="3.60.21.10">
    <property type="match status" value="1"/>
</dbReference>
<evidence type="ECO:0000259" key="1">
    <source>
        <dbReference type="Pfam" id="PF00149"/>
    </source>
</evidence>
<dbReference type="InterPro" id="IPR029052">
    <property type="entry name" value="Metallo-depent_PP-like"/>
</dbReference>
<organism evidence="3 4">
    <name type="scientific">Dyella acidisoli</name>
    <dbReference type="NCBI Taxonomy" id="1867834"/>
    <lineage>
        <taxon>Bacteria</taxon>
        <taxon>Pseudomonadati</taxon>
        <taxon>Pseudomonadota</taxon>
        <taxon>Gammaproteobacteria</taxon>
        <taxon>Lysobacterales</taxon>
        <taxon>Rhodanobacteraceae</taxon>
        <taxon>Dyella</taxon>
    </lineage>
</organism>
<dbReference type="InterPro" id="IPR027417">
    <property type="entry name" value="P-loop_NTPase"/>
</dbReference>
<dbReference type="Pfam" id="PF24406">
    <property type="entry name" value="nSTAND_NTPase4"/>
    <property type="match status" value="1"/>
</dbReference>
<name>A0ABQ5XQD8_9GAMM</name>